<accession>A0A2P5YLD2</accession>
<reference evidence="2 3" key="1">
    <citation type="submission" date="2015-01" db="EMBL/GenBank/DDBJ databases">
        <title>Genome of allotetraploid Gossypium barbadense reveals genomic plasticity and fiber elongation in cotton evolution.</title>
        <authorList>
            <person name="Chen X."/>
            <person name="Liu X."/>
            <person name="Zhao B."/>
            <person name="Zheng H."/>
            <person name="Hu Y."/>
            <person name="Lu G."/>
            <person name="Yang C."/>
            <person name="Chen J."/>
            <person name="Shan C."/>
            <person name="Zhang L."/>
            <person name="Zhou Y."/>
            <person name="Wang L."/>
            <person name="Guo W."/>
            <person name="Bai Y."/>
            <person name="Ruan J."/>
            <person name="Shangguan X."/>
            <person name="Mao Y."/>
            <person name="Jiang J."/>
            <person name="Zhu Y."/>
            <person name="Lei J."/>
            <person name="Kang H."/>
            <person name="Chen S."/>
            <person name="He X."/>
            <person name="Wang R."/>
            <person name="Wang Y."/>
            <person name="Chen J."/>
            <person name="Wang L."/>
            <person name="Yu S."/>
            <person name="Wang B."/>
            <person name="Wei J."/>
            <person name="Song S."/>
            <person name="Lu X."/>
            <person name="Gao Z."/>
            <person name="Gu W."/>
            <person name="Deng X."/>
            <person name="Ma D."/>
            <person name="Wang S."/>
            <person name="Liang W."/>
            <person name="Fang L."/>
            <person name="Cai C."/>
            <person name="Zhu X."/>
            <person name="Zhou B."/>
            <person name="Zhang Y."/>
            <person name="Chen Z."/>
            <person name="Xu S."/>
            <person name="Zhu R."/>
            <person name="Wang S."/>
            <person name="Zhang T."/>
            <person name="Zhao G."/>
        </authorList>
    </citation>
    <scope>NUCLEOTIDE SEQUENCE [LARGE SCALE GENOMIC DNA]</scope>
    <source>
        <strain evidence="3">cv. Xinhai21</strain>
        <tissue evidence="2">Leaf</tissue>
    </source>
</reference>
<dbReference type="Proteomes" id="UP000239757">
    <property type="component" value="Unassembled WGS sequence"/>
</dbReference>
<dbReference type="EMBL" id="KZ663031">
    <property type="protein sequence ID" value="PPS16383.1"/>
    <property type="molecule type" value="Genomic_DNA"/>
</dbReference>
<evidence type="ECO:0000256" key="1">
    <source>
        <dbReference type="SAM" id="MobiDB-lite"/>
    </source>
</evidence>
<sequence>MQRKIMERVIDSHCGQVFWVEPLLFTFHEYMMMSKMYFGARNPKWKVAALLEARQKEPAANFNQHRQEQARKEKEELEKLLKENPLYGTSGASKMKGRGHEEEEATGGRKTFKSDKIICKEHTPTRVVLCPWF</sequence>
<name>A0A2P5YLD2_GOSBA</name>
<feature type="region of interest" description="Disordered" evidence="1">
    <location>
        <begin position="84"/>
        <end position="112"/>
    </location>
</feature>
<dbReference type="AlphaFoldDB" id="A0A2P5YLD2"/>
<organism evidence="2 3">
    <name type="scientific">Gossypium barbadense</name>
    <name type="common">Sea Island cotton</name>
    <name type="synonym">Hibiscus barbadensis</name>
    <dbReference type="NCBI Taxonomy" id="3634"/>
    <lineage>
        <taxon>Eukaryota</taxon>
        <taxon>Viridiplantae</taxon>
        <taxon>Streptophyta</taxon>
        <taxon>Embryophyta</taxon>
        <taxon>Tracheophyta</taxon>
        <taxon>Spermatophyta</taxon>
        <taxon>Magnoliopsida</taxon>
        <taxon>eudicotyledons</taxon>
        <taxon>Gunneridae</taxon>
        <taxon>Pentapetalae</taxon>
        <taxon>rosids</taxon>
        <taxon>malvids</taxon>
        <taxon>Malvales</taxon>
        <taxon>Malvaceae</taxon>
        <taxon>Malvoideae</taxon>
        <taxon>Gossypium</taxon>
    </lineage>
</organism>
<evidence type="ECO:0000313" key="3">
    <source>
        <dbReference type="Proteomes" id="UP000239757"/>
    </source>
</evidence>
<gene>
    <name evidence="2" type="ORF">GOBAR_AA04204</name>
</gene>
<evidence type="ECO:0000313" key="2">
    <source>
        <dbReference type="EMBL" id="PPS16383.1"/>
    </source>
</evidence>
<proteinExistence type="predicted"/>
<protein>
    <submittedName>
        <fullName evidence="2">Uncharacterized protein</fullName>
    </submittedName>
</protein>